<dbReference type="InterPro" id="IPR046533">
    <property type="entry name" value="DUF6598"/>
</dbReference>
<dbReference type="ExpressionAtlas" id="M8BL40">
    <property type="expression patterns" value="baseline"/>
</dbReference>
<sequence>MSGVEEKPEENLRSNLALTALSIVRNHQYLKELAMKQLTFPELVWSTDKNELAAMHKEKVEALTVHDPKRQALVAGRFCSFHLAGFDLDEKSSVELGPPYDPAVRKGTASTMNVISLRVVRVGPDYTYPVEVYGRVIARDEVDYKCVYLFDRQREDAQLINSESNLTGVLWPKISEIVIFGCDWNISKTEIQSNGPTCSRALILTVSLKPFAQKDMSALTGPYRPLATRAFMCFELDLKIKDKGEQDAEVQLSKGVIPYHHNPYHKRVIDQLPSFQSTVKLVLQQVTGPVAASLEVSVVREGSDDPIVHFNGKITVGTTRNYRHHMVVYDSSVPIGRLVREDGSLVLSRNLVTVQGPIQDPAFADDEQMMLYVCFLDVGCEIEDEDMISLEPEDEDDDEIEPDKEEEEIEGEGEEEGNEEDSEEVDEEEEDPKNTVTLEYPTPETVWEHGSPKLKVKVDWTAIFDPPLEYYLTRWYALPKGFKSPNYRFGGFFE</sequence>
<dbReference type="PANTHER" id="PTHR33065">
    <property type="entry name" value="OS07G0486400 PROTEIN"/>
    <property type="match status" value="1"/>
</dbReference>
<dbReference type="AlphaFoldDB" id="M8BL40"/>
<dbReference type="EnsemblPlants" id="EMT22669">
    <property type="protein sequence ID" value="EMT22669"/>
    <property type="gene ID" value="F775_15099"/>
</dbReference>
<evidence type="ECO:0000256" key="1">
    <source>
        <dbReference type="SAM" id="MobiDB-lite"/>
    </source>
</evidence>
<feature type="compositionally biased region" description="Acidic residues" evidence="1">
    <location>
        <begin position="390"/>
        <end position="431"/>
    </location>
</feature>
<dbReference type="Pfam" id="PF20241">
    <property type="entry name" value="DUF6598"/>
    <property type="match status" value="2"/>
</dbReference>
<name>M8BL40_AEGTA</name>
<dbReference type="PANTHER" id="PTHR33065:SF187">
    <property type="entry name" value="DUF6598 DOMAIN-CONTAINING PROTEIN"/>
    <property type="match status" value="1"/>
</dbReference>
<reference evidence="3" key="1">
    <citation type="submission" date="2015-06" db="UniProtKB">
        <authorList>
            <consortium name="EnsemblPlants"/>
        </authorList>
    </citation>
    <scope>IDENTIFICATION</scope>
</reference>
<evidence type="ECO:0000259" key="2">
    <source>
        <dbReference type="Pfam" id="PF20241"/>
    </source>
</evidence>
<protein>
    <recommendedName>
        <fullName evidence="2">DUF6598 domain-containing protein</fullName>
    </recommendedName>
</protein>
<organism evidence="3">
    <name type="scientific">Aegilops tauschii</name>
    <name type="common">Tausch's goatgrass</name>
    <name type="synonym">Aegilops squarrosa</name>
    <dbReference type="NCBI Taxonomy" id="37682"/>
    <lineage>
        <taxon>Eukaryota</taxon>
        <taxon>Viridiplantae</taxon>
        <taxon>Streptophyta</taxon>
        <taxon>Embryophyta</taxon>
        <taxon>Tracheophyta</taxon>
        <taxon>Spermatophyta</taxon>
        <taxon>Magnoliopsida</taxon>
        <taxon>Liliopsida</taxon>
        <taxon>Poales</taxon>
        <taxon>Poaceae</taxon>
        <taxon>BOP clade</taxon>
        <taxon>Pooideae</taxon>
        <taxon>Triticodae</taxon>
        <taxon>Triticeae</taxon>
        <taxon>Triticinae</taxon>
        <taxon>Aegilops</taxon>
    </lineage>
</organism>
<feature type="domain" description="DUF6598" evidence="2">
    <location>
        <begin position="215"/>
        <end position="393"/>
    </location>
</feature>
<evidence type="ECO:0000313" key="3">
    <source>
        <dbReference type="EnsemblPlants" id="EMT22669"/>
    </source>
</evidence>
<feature type="region of interest" description="Disordered" evidence="1">
    <location>
        <begin position="390"/>
        <end position="443"/>
    </location>
</feature>
<proteinExistence type="predicted"/>
<feature type="domain" description="DUF6598" evidence="2">
    <location>
        <begin position="111"/>
        <end position="167"/>
    </location>
</feature>
<accession>M8BL40</accession>